<evidence type="ECO:0000256" key="5">
    <source>
        <dbReference type="RuleBase" id="RU362125"/>
    </source>
</evidence>
<feature type="domain" description="Acyl-CoA dehydrogenase/oxidase C-terminal" evidence="6">
    <location>
        <begin position="250"/>
        <end position="396"/>
    </location>
</feature>
<dbReference type="CDD" id="cd00567">
    <property type="entry name" value="ACAD"/>
    <property type="match status" value="1"/>
</dbReference>
<evidence type="ECO:0000256" key="3">
    <source>
        <dbReference type="ARBA" id="ARBA00022630"/>
    </source>
</evidence>
<dbReference type="InterPro" id="IPR036250">
    <property type="entry name" value="AcylCo_DH-like_C"/>
</dbReference>
<dbReference type="AlphaFoldDB" id="A0A7S7AJL4"/>
<dbReference type="InterPro" id="IPR013786">
    <property type="entry name" value="AcylCoA_DH/ox_N"/>
</dbReference>
<dbReference type="InterPro" id="IPR009100">
    <property type="entry name" value="AcylCoA_DH/oxidase_NM_dom_sf"/>
</dbReference>
<evidence type="ECO:0000259" key="8">
    <source>
        <dbReference type="Pfam" id="PF02771"/>
    </source>
</evidence>
<dbReference type="InterPro" id="IPR009075">
    <property type="entry name" value="AcylCo_DH/oxidase_C"/>
</dbReference>
<dbReference type="PANTHER" id="PTHR43884">
    <property type="entry name" value="ACYL-COA DEHYDROGENASE"/>
    <property type="match status" value="1"/>
</dbReference>
<name>A0A7S7AJL4_9GAMM</name>
<dbReference type="SUPFAM" id="SSF56645">
    <property type="entry name" value="Acyl-CoA dehydrogenase NM domain-like"/>
    <property type="match status" value="1"/>
</dbReference>
<dbReference type="Pfam" id="PF02771">
    <property type="entry name" value="Acyl-CoA_dh_N"/>
    <property type="match status" value="1"/>
</dbReference>
<keyword evidence="4 5" id="KW-0274">FAD</keyword>
<comment type="similarity">
    <text evidence="2 5">Belongs to the acyl-CoA dehydrogenase family.</text>
</comment>
<evidence type="ECO:0000256" key="2">
    <source>
        <dbReference type="ARBA" id="ARBA00009347"/>
    </source>
</evidence>
<evidence type="ECO:0000256" key="4">
    <source>
        <dbReference type="ARBA" id="ARBA00022827"/>
    </source>
</evidence>
<evidence type="ECO:0000313" key="9">
    <source>
        <dbReference type="EMBL" id="QOW47941.1"/>
    </source>
</evidence>
<keyword evidence="10" id="KW-1185">Reference proteome</keyword>
<dbReference type="EMBL" id="CP048659">
    <property type="protein sequence ID" value="QOW47941.1"/>
    <property type="molecule type" value="Genomic_DNA"/>
</dbReference>
<comment type="cofactor">
    <cofactor evidence="1 5">
        <name>FAD</name>
        <dbReference type="ChEBI" id="CHEBI:57692"/>
    </cofactor>
</comment>
<evidence type="ECO:0000259" key="6">
    <source>
        <dbReference type="Pfam" id="PF00441"/>
    </source>
</evidence>
<dbReference type="Gene3D" id="2.40.110.10">
    <property type="entry name" value="Butyryl-CoA Dehydrogenase, subunit A, domain 2"/>
    <property type="match status" value="1"/>
</dbReference>
<dbReference type="Proteomes" id="UP000593966">
    <property type="component" value="Chromosome"/>
</dbReference>
<accession>A0A7S7AJL4</accession>
<dbReference type="InterPro" id="IPR046373">
    <property type="entry name" value="Acyl-CoA_Oxase/DH_mid-dom_sf"/>
</dbReference>
<feature type="domain" description="Acyl-CoA oxidase/dehydrogenase middle" evidence="7">
    <location>
        <begin position="131"/>
        <end position="238"/>
    </location>
</feature>
<organism evidence="9 10">
    <name type="scientific">Acinetobacter piscicola</name>
    <dbReference type="NCBI Taxonomy" id="2006115"/>
    <lineage>
        <taxon>Bacteria</taxon>
        <taxon>Pseudomonadati</taxon>
        <taxon>Pseudomonadota</taxon>
        <taxon>Gammaproteobacteria</taxon>
        <taxon>Moraxellales</taxon>
        <taxon>Moraxellaceae</taxon>
        <taxon>Acinetobacter</taxon>
    </lineage>
</organism>
<dbReference type="SUPFAM" id="SSF47203">
    <property type="entry name" value="Acyl-CoA dehydrogenase C-terminal domain-like"/>
    <property type="match status" value="1"/>
</dbReference>
<dbReference type="InterPro" id="IPR037069">
    <property type="entry name" value="AcylCoA_DH/ox_N_sf"/>
</dbReference>
<dbReference type="GO" id="GO:0003995">
    <property type="term" value="F:acyl-CoA dehydrogenase activity"/>
    <property type="evidence" value="ECO:0007669"/>
    <property type="project" value="TreeGrafter"/>
</dbReference>
<protein>
    <submittedName>
        <fullName evidence="9">Acyl-CoA dehydrogenase family protein</fullName>
    </submittedName>
</protein>
<dbReference type="InterPro" id="IPR006091">
    <property type="entry name" value="Acyl-CoA_Oxase/DH_mid-dom"/>
</dbReference>
<evidence type="ECO:0000256" key="1">
    <source>
        <dbReference type="ARBA" id="ARBA00001974"/>
    </source>
</evidence>
<keyword evidence="5" id="KW-0560">Oxidoreductase</keyword>
<feature type="domain" description="Acyl-CoA dehydrogenase/oxidase N-terminal" evidence="8">
    <location>
        <begin position="9"/>
        <end position="120"/>
    </location>
</feature>
<keyword evidence="3 5" id="KW-0285">Flavoprotein</keyword>
<sequence length="414" mass="45044">MVVLKNLSSQQLELRNRSRQFANDVLSQVNPAIKSLHTSRERFLATAPFYESLVKEGFLFNMIPQPFGGGATSCLDMAVMAEEFYAVDSNVSLTAFASILGLSPIFIAGNPQQAEKHLSIFLKKEGKPIAAFASSEPGGSANVNAPRPAVGLSTRIDAAKDGWVLNGSKQWVSSSCGWDNKGADLLCVSGRSELSETDDPEVSIVILPKENINIEVEDIFETVGHTAHITPRISLHDCHIPKDYLLGSLGQGKQIIEQAFTATAALVGVFAVGLMRAAFDFTLNYAKSENKGGLHRILDYQAVGYALSDAKMQIEAVRGLAYRACIAQDNNEKGAHELALCSKVYGSETAVKMITDLMRVVGVDSYNKDLPLSRYLMDALALPLFDGGNMGVRRNQYHQILMSDSYNSLDTLLE</sequence>
<dbReference type="GO" id="GO:0033539">
    <property type="term" value="P:fatty acid beta-oxidation using acyl-CoA dehydrogenase"/>
    <property type="evidence" value="ECO:0007669"/>
    <property type="project" value="TreeGrafter"/>
</dbReference>
<proteinExistence type="inferred from homology"/>
<dbReference type="GO" id="GO:0046359">
    <property type="term" value="P:butyrate catabolic process"/>
    <property type="evidence" value="ECO:0007669"/>
    <property type="project" value="TreeGrafter"/>
</dbReference>
<dbReference type="Gene3D" id="1.20.140.10">
    <property type="entry name" value="Butyryl-CoA Dehydrogenase, subunit A, domain 3"/>
    <property type="match status" value="1"/>
</dbReference>
<dbReference type="Pfam" id="PF02770">
    <property type="entry name" value="Acyl-CoA_dh_M"/>
    <property type="match status" value="1"/>
</dbReference>
<dbReference type="GO" id="GO:0050660">
    <property type="term" value="F:flavin adenine dinucleotide binding"/>
    <property type="evidence" value="ECO:0007669"/>
    <property type="project" value="InterPro"/>
</dbReference>
<evidence type="ECO:0000259" key="7">
    <source>
        <dbReference type="Pfam" id="PF02770"/>
    </source>
</evidence>
<gene>
    <name evidence="9" type="ORF">G0028_12740</name>
</gene>
<dbReference type="PANTHER" id="PTHR43884:SF12">
    <property type="entry name" value="ISOVALERYL-COA DEHYDROGENASE, MITOCHONDRIAL-RELATED"/>
    <property type="match status" value="1"/>
</dbReference>
<evidence type="ECO:0000313" key="10">
    <source>
        <dbReference type="Proteomes" id="UP000593966"/>
    </source>
</evidence>
<dbReference type="Gene3D" id="1.10.540.10">
    <property type="entry name" value="Acyl-CoA dehydrogenase/oxidase, N-terminal domain"/>
    <property type="match status" value="1"/>
</dbReference>
<dbReference type="Pfam" id="PF00441">
    <property type="entry name" value="Acyl-CoA_dh_1"/>
    <property type="match status" value="1"/>
</dbReference>
<reference evidence="9 10" key="1">
    <citation type="submission" date="2020-02" db="EMBL/GenBank/DDBJ databases">
        <title>Tigecycline-resistant Acinetobacter species from pigs and migratory birds.</title>
        <authorList>
            <person name="Chen C."/>
            <person name="Sun J."/>
            <person name="Liao X.-P."/>
            <person name="Liu Y.-H."/>
        </authorList>
    </citation>
    <scope>NUCLEOTIDE SEQUENCE [LARGE SCALE GENOMIC DNA]</scope>
    <source>
        <strain evidence="9 10">YH12207_T</strain>
    </source>
</reference>